<organism evidence="2 3">
    <name type="scientific">Escallonia herrerae</name>
    <dbReference type="NCBI Taxonomy" id="1293975"/>
    <lineage>
        <taxon>Eukaryota</taxon>
        <taxon>Viridiplantae</taxon>
        <taxon>Streptophyta</taxon>
        <taxon>Embryophyta</taxon>
        <taxon>Tracheophyta</taxon>
        <taxon>Spermatophyta</taxon>
        <taxon>Magnoliopsida</taxon>
        <taxon>eudicotyledons</taxon>
        <taxon>Gunneridae</taxon>
        <taxon>Pentapetalae</taxon>
        <taxon>asterids</taxon>
        <taxon>campanulids</taxon>
        <taxon>Escalloniales</taxon>
        <taxon>Escalloniaceae</taxon>
        <taxon>Escallonia</taxon>
    </lineage>
</organism>
<evidence type="ECO:0000256" key="1">
    <source>
        <dbReference type="SAM" id="MobiDB-lite"/>
    </source>
</evidence>
<proteinExistence type="predicted"/>
<name>A0AA88X3N5_9ASTE</name>
<evidence type="ECO:0000313" key="2">
    <source>
        <dbReference type="EMBL" id="KAK3039321.1"/>
    </source>
</evidence>
<dbReference type="Proteomes" id="UP001188597">
    <property type="component" value="Unassembled WGS sequence"/>
</dbReference>
<feature type="compositionally biased region" description="Gly residues" evidence="1">
    <location>
        <begin position="76"/>
        <end position="87"/>
    </location>
</feature>
<reference evidence="2" key="1">
    <citation type="submission" date="2022-12" db="EMBL/GenBank/DDBJ databases">
        <title>Draft genome assemblies for two species of Escallonia (Escalloniales).</title>
        <authorList>
            <person name="Chanderbali A."/>
            <person name="Dervinis C."/>
            <person name="Anghel I."/>
            <person name="Soltis D."/>
            <person name="Soltis P."/>
            <person name="Zapata F."/>
        </authorList>
    </citation>
    <scope>NUCLEOTIDE SEQUENCE</scope>
    <source>
        <strain evidence="2">UCBG64.0493</strain>
        <tissue evidence="2">Leaf</tissue>
    </source>
</reference>
<sequence length="140" mass="14222">MAQIARDVISKMQMYNWNTELKNMADQIVKREEKVGDYAGEEVALEVEVAEVGGGGYIGRERAGEDVEAEAKGLEGGEVANGGGGQPAGEAHAGEAELRDAAGGAMDADPVAGGGFGEVPEEGAAADGRAESEERGAVSG</sequence>
<evidence type="ECO:0000313" key="3">
    <source>
        <dbReference type="Proteomes" id="UP001188597"/>
    </source>
</evidence>
<feature type="compositionally biased region" description="Basic and acidic residues" evidence="1">
    <location>
        <begin position="128"/>
        <end position="140"/>
    </location>
</feature>
<dbReference type="EMBL" id="JAVXUP010000078">
    <property type="protein sequence ID" value="KAK3039321.1"/>
    <property type="molecule type" value="Genomic_DNA"/>
</dbReference>
<comment type="caution">
    <text evidence="2">The sequence shown here is derived from an EMBL/GenBank/DDBJ whole genome shotgun (WGS) entry which is preliminary data.</text>
</comment>
<feature type="compositionally biased region" description="Basic and acidic residues" evidence="1">
    <location>
        <begin position="59"/>
        <end position="75"/>
    </location>
</feature>
<keyword evidence="3" id="KW-1185">Reference proteome</keyword>
<gene>
    <name evidence="2" type="ORF">RJ639_028721</name>
</gene>
<protein>
    <submittedName>
        <fullName evidence="2">Uncharacterized protein</fullName>
    </submittedName>
</protein>
<accession>A0AA88X3N5</accession>
<feature type="region of interest" description="Disordered" evidence="1">
    <location>
        <begin position="59"/>
        <end position="140"/>
    </location>
</feature>
<dbReference type="AlphaFoldDB" id="A0AA88X3N5"/>